<dbReference type="EMBL" id="CP060131">
    <property type="protein sequence ID" value="QNG52445.1"/>
    <property type="molecule type" value="Genomic_DNA"/>
</dbReference>
<protein>
    <recommendedName>
        <fullName evidence="5">Proline-rich protein</fullName>
    </recommendedName>
</protein>
<dbReference type="Pfam" id="PF22564">
    <property type="entry name" value="HAAS"/>
    <property type="match status" value="1"/>
</dbReference>
<dbReference type="Proteomes" id="UP000515728">
    <property type="component" value="Chromosome"/>
</dbReference>
<feature type="transmembrane region" description="Helical" evidence="2">
    <location>
        <begin position="115"/>
        <end position="140"/>
    </location>
</feature>
<dbReference type="RefSeq" id="WP_185719214.1">
    <property type="nucleotide sequence ID" value="NZ_BAAAWI010000001.1"/>
</dbReference>
<proteinExistence type="predicted"/>
<feature type="region of interest" description="Disordered" evidence="1">
    <location>
        <begin position="359"/>
        <end position="379"/>
    </location>
</feature>
<evidence type="ECO:0000256" key="2">
    <source>
        <dbReference type="SAM" id="Phobius"/>
    </source>
</evidence>
<feature type="transmembrane region" description="Helical" evidence="2">
    <location>
        <begin position="185"/>
        <end position="212"/>
    </location>
</feature>
<keyword evidence="4" id="KW-1185">Reference proteome</keyword>
<feature type="transmembrane region" description="Helical" evidence="2">
    <location>
        <begin position="224"/>
        <end position="246"/>
    </location>
</feature>
<keyword evidence="2" id="KW-0472">Membrane</keyword>
<name>A0A7G7MI34_9PSEU</name>
<accession>A0A7G7MI34</accession>
<evidence type="ECO:0000313" key="4">
    <source>
        <dbReference type="Proteomes" id="UP000515728"/>
    </source>
</evidence>
<dbReference type="AlphaFoldDB" id="A0A7G7MI34"/>
<reference evidence="3 4" key="1">
    <citation type="submission" date="2020-08" db="EMBL/GenBank/DDBJ databases">
        <authorList>
            <person name="Mo P."/>
        </authorList>
    </citation>
    <scope>NUCLEOTIDE SEQUENCE [LARGE SCALE GENOMIC DNA]</scope>
    <source>
        <strain evidence="3 4">CGMCC 4.1532</strain>
    </source>
</reference>
<feature type="transmembrane region" description="Helical" evidence="2">
    <location>
        <begin position="89"/>
        <end position="109"/>
    </location>
</feature>
<organism evidence="3 4">
    <name type="scientific">Pseudonocardia petroleophila</name>
    <dbReference type="NCBI Taxonomy" id="37331"/>
    <lineage>
        <taxon>Bacteria</taxon>
        <taxon>Bacillati</taxon>
        <taxon>Actinomycetota</taxon>
        <taxon>Actinomycetes</taxon>
        <taxon>Pseudonocardiales</taxon>
        <taxon>Pseudonocardiaceae</taxon>
        <taxon>Pseudonocardia</taxon>
    </lineage>
</organism>
<evidence type="ECO:0000256" key="1">
    <source>
        <dbReference type="SAM" id="MobiDB-lite"/>
    </source>
</evidence>
<keyword evidence="2" id="KW-0812">Transmembrane</keyword>
<evidence type="ECO:0000313" key="3">
    <source>
        <dbReference type="EMBL" id="QNG52445.1"/>
    </source>
</evidence>
<sequence>MTADVHGAAQQEYLAGLRAALADLPAGEVTEILDDVGAHLAELDPDDDLVARLGPPQAYAAELRTAAGYPAAPTAAIATAPAGTGGATFALAVLVVTPVLVVLAGLAAFQPEVALLLIVLAVLLVLVALPVVVSAGPRVARVAALPAVRRFRESQPPPGSAAGRASAFLASLQPAWWLLRAVVAAALVVGALLGGGIVPTVLLALVLAPVSVWLGFRSRTDRRLLWPVVPLNAFAAVVAVAGILWVGPSSSVDQSGYSSPYLPGLWQDGERPIEDIRPVDAAGQPLSGVYLFDQDGRPIDVSGGAECAVGEGYSVRERPVQPYPRGTPRYDADTGTCVLVPAGPLVVAVPTAGPTTAPTTAVPLTTAPAAPTVQAPPTG</sequence>
<dbReference type="KEGG" id="ppel:H6H00_31265"/>
<keyword evidence="2" id="KW-1133">Transmembrane helix</keyword>
<evidence type="ECO:0008006" key="5">
    <source>
        <dbReference type="Google" id="ProtNLM"/>
    </source>
</evidence>
<gene>
    <name evidence="3" type="ORF">H6H00_31265</name>
</gene>